<organism evidence="1 2">
    <name type="scientific">Cuniculiplasma divulgatum</name>
    <dbReference type="NCBI Taxonomy" id="1673428"/>
    <lineage>
        <taxon>Archaea</taxon>
        <taxon>Methanobacteriati</taxon>
        <taxon>Thermoplasmatota</taxon>
        <taxon>Thermoplasmata</taxon>
        <taxon>Thermoplasmatales</taxon>
        <taxon>Cuniculiplasmataceae</taxon>
        <taxon>Cuniculiplasma</taxon>
    </lineage>
</organism>
<dbReference type="STRING" id="1673428.CPM_1067"/>
<proteinExistence type="predicted"/>
<reference evidence="2" key="1">
    <citation type="submission" date="2016-06" db="EMBL/GenBank/DDBJ databases">
        <authorList>
            <person name="Toshchakov V.S."/>
        </authorList>
    </citation>
    <scope>NUCLEOTIDE SEQUENCE [LARGE SCALE GENOMIC DNA]</scope>
    <source>
        <strain>PM4 (JCM 30641</strain>
        <strain evidence="2">\VKM B-2940)</strain>
    </source>
</reference>
<accession>A0A1R4A7E0</accession>
<name>A0A1R4A7E0_9ARCH</name>
<gene>
    <name evidence="1" type="ORF">CPM_1067</name>
</gene>
<evidence type="ECO:0000313" key="1">
    <source>
        <dbReference type="EMBL" id="SJK84884.1"/>
    </source>
</evidence>
<dbReference type="AlphaFoldDB" id="A0A1R4A7E0"/>
<keyword evidence="2" id="KW-1185">Reference proteome</keyword>
<evidence type="ECO:0000313" key="2">
    <source>
        <dbReference type="Proteomes" id="UP000187822"/>
    </source>
</evidence>
<dbReference type="KEGG" id="cdiv:CPM_1067"/>
<sequence length="202" mass="23857">MKRLVIIEGLHDGIFLKNIIDRGGIGNLKYYYYQNRGNKEQKMYKETNLLKTFLSEENELEFLIKEEGGKSFVKNFFLGNIINFSLNYSSLELTVIFDHDGKHPTEEIKQWKDEFESKNTNNVKFENVSNPVKITKGLYWRKFDLYQIRGKNKVKLNYFHLVTFDKSLESEVAEFCNKSKKQITEQDIQDFASQVPLKNLFP</sequence>
<dbReference type="Proteomes" id="UP000187822">
    <property type="component" value="Chromosome I"/>
</dbReference>
<dbReference type="GeneID" id="30927667"/>
<dbReference type="EMBL" id="LT719092">
    <property type="protein sequence ID" value="SJK84884.1"/>
    <property type="molecule type" value="Genomic_DNA"/>
</dbReference>
<dbReference type="RefSeq" id="WP_077076296.1">
    <property type="nucleotide sequence ID" value="NZ_LT719092.1"/>
</dbReference>
<protein>
    <submittedName>
        <fullName evidence="1">Uncharacterized protein</fullName>
    </submittedName>
</protein>